<evidence type="ECO:0000313" key="2">
    <source>
        <dbReference type="EMBL" id="KAF9461714.1"/>
    </source>
</evidence>
<dbReference type="Pfam" id="PF00583">
    <property type="entry name" value="Acetyltransf_1"/>
    <property type="match status" value="1"/>
</dbReference>
<accession>A0A9P5Y3R1</accession>
<dbReference type="Gene3D" id="3.40.630.30">
    <property type="match status" value="1"/>
</dbReference>
<evidence type="ECO:0000259" key="1">
    <source>
        <dbReference type="Pfam" id="PF00583"/>
    </source>
</evidence>
<keyword evidence="3" id="KW-1185">Reference proteome</keyword>
<dbReference type="PANTHER" id="PTHR42791:SF1">
    <property type="entry name" value="N-ACETYLTRANSFERASE DOMAIN-CONTAINING PROTEIN"/>
    <property type="match status" value="1"/>
</dbReference>
<feature type="domain" description="N-acetyltransferase" evidence="1">
    <location>
        <begin position="154"/>
        <end position="211"/>
    </location>
</feature>
<dbReference type="CDD" id="cd04301">
    <property type="entry name" value="NAT_SF"/>
    <property type="match status" value="1"/>
</dbReference>
<reference evidence="2" key="1">
    <citation type="submission" date="2020-11" db="EMBL/GenBank/DDBJ databases">
        <authorList>
            <consortium name="DOE Joint Genome Institute"/>
            <person name="Ahrendt S."/>
            <person name="Riley R."/>
            <person name="Andreopoulos W."/>
            <person name="Labutti K."/>
            <person name="Pangilinan J."/>
            <person name="Ruiz-Duenas F.J."/>
            <person name="Barrasa J.M."/>
            <person name="Sanchez-Garcia M."/>
            <person name="Camarero S."/>
            <person name="Miyauchi S."/>
            <person name="Serrano A."/>
            <person name="Linde D."/>
            <person name="Babiker R."/>
            <person name="Drula E."/>
            <person name="Ayuso-Fernandez I."/>
            <person name="Pacheco R."/>
            <person name="Padilla G."/>
            <person name="Ferreira P."/>
            <person name="Barriuso J."/>
            <person name="Kellner H."/>
            <person name="Castanera R."/>
            <person name="Alfaro M."/>
            <person name="Ramirez L."/>
            <person name="Pisabarro A.G."/>
            <person name="Kuo A."/>
            <person name="Tritt A."/>
            <person name="Lipzen A."/>
            <person name="He G."/>
            <person name="Yan M."/>
            <person name="Ng V."/>
            <person name="Cullen D."/>
            <person name="Martin F."/>
            <person name="Rosso M.-N."/>
            <person name="Henrissat B."/>
            <person name="Hibbett D."/>
            <person name="Martinez A.T."/>
            <person name="Grigoriev I.V."/>
        </authorList>
    </citation>
    <scope>NUCLEOTIDE SEQUENCE</scope>
    <source>
        <strain evidence="2">CBS 247.69</strain>
    </source>
</reference>
<comment type="caution">
    <text evidence="2">The sequence shown here is derived from an EMBL/GenBank/DDBJ whole genome shotgun (WGS) entry which is preliminary data.</text>
</comment>
<dbReference type="GO" id="GO:0016747">
    <property type="term" value="F:acyltransferase activity, transferring groups other than amino-acyl groups"/>
    <property type="evidence" value="ECO:0007669"/>
    <property type="project" value="InterPro"/>
</dbReference>
<protein>
    <recommendedName>
        <fullName evidence="1">N-acetyltransferase domain-containing protein</fullName>
    </recommendedName>
</protein>
<organism evidence="2 3">
    <name type="scientific">Collybia nuda</name>
    <dbReference type="NCBI Taxonomy" id="64659"/>
    <lineage>
        <taxon>Eukaryota</taxon>
        <taxon>Fungi</taxon>
        <taxon>Dikarya</taxon>
        <taxon>Basidiomycota</taxon>
        <taxon>Agaricomycotina</taxon>
        <taxon>Agaricomycetes</taxon>
        <taxon>Agaricomycetidae</taxon>
        <taxon>Agaricales</taxon>
        <taxon>Tricholomatineae</taxon>
        <taxon>Clitocybaceae</taxon>
        <taxon>Collybia</taxon>
    </lineage>
</organism>
<dbReference type="InterPro" id="IPR000182">
    <property type="entry name" value="GNAT_dom"/>
</dbReference>
<dbReference type="InterPro" id="IPR052523">
    <property type="entry name" value="Trichothecene_AcTrans"/>
</dbReference>
<name>A0A9P5Y3R1_9AGAR</name>
<dbReference type="EMBL" id="MU150280">
    <property type="protein sequence ID" value="KAF9461714.1"/>
    <property type="molecule type" value="Genomic_DNA"/>
</dbReference>
<dbReference type="Proteomes" id="UP000807353">
    <property type="component" value="Unassembled WGS sequence"/>
</dbReference>
<evidence type="ECO:0000313" key="3">
    <source>
        <dbReference type="Proteomes" id="UP000807353"/>
    </source>
</evidence>
<proteinExistence type="predicted"/>
<gene>
    <name evidence="2" type="ORF">BDZ94DRAFT_1263159</name>
</gene>
<dbReference type="AlphaFoldDB" id="A0A9P5Y3R1"/>
<dbReference type="PANTHER" id="PTHR42791">
    <property type="entry name" value="GNAT FAMILY ACETYLTRANSFERASE"/>
    <property type="match status" value="1"/>
</dbReference>
<dbReference type="OrthoDB" id="2744543at2759"/>
<dbReference type="InterPro" id="IPR016181">
    <property type="entry name" value="Acyl_CoA_acyltransferase"/>
</dbReference>
<sequence>MTITNNDHNILISTHHSPIEVQQLRYRHIFKAAKTLMEANVDDPLNLYLRNNRRRTPVEQVVGRIRTAAVVAFWIRTKVALTVQGGTSTLIATPPHRRPGGRENPLTRLAKRIAKAQNRVTRRVTHKDPEETRRMEEFNRLMDEAVSRTIGDSVKKMWYIDGLATDPNSQGQGFGGALLDSIATFADILSETTWLQSSNIDNTGFYNSHGYFTVAEIILGENNPTWHGKPVVVSVMVREPRANCDDDFEFVDEKSAWERV</sequence>
<dbReference type="SUPFAM" id="SSF55729">
    <property type="entry name" value="Acyl-CoA N-acyltransferases (Nat)"/>
    <property type="match status" value="1"/>
</dbReference>